<dbReference type="CDD" id="cd02133">
    <property type="entry name" value="PA_C5a_like"/>
    <property type="match status" value="1"/>
</dbReference>
<feature type="signal peptide" evidence="12">
    <location>
        <begin position="1"/>
        <end position="22"/>
    </location>
</feature>
<feature type="compositionally biased region" description="Low complexity" evidence="11">
    <location>
        <begin position="1401"/>
        <end position="1418"/>
    </location>
</feature>
<keyword evidence="4 12" id="KW-0732">Signal</keyword>
<dbReference type="KEGG" id="bpb:bpr_I2629"/>
<feature type="compositionally biased region" description="Acidic residues" evidence="11">
    <location>
        <begin position="41"/>
        <end position="61"/>
    </location>
</feature>
<dbReference type="eggNOG" id="COG5492">
    <property type="taxonomic scope" value="Bacteria"/>
</dbReference>
<feature type="compositionally biased region" description="Acidic residues" evidence="11">
    <location>
        <begin position="1419"/>
        <end position="1431"/>
    </location>
</feature>
<dbReference type="PROSITE" id="PS51892">
    <property type="entry name" value="SUBTILASE"/>
    <property type="match status" value="1"/>
</dbReference>
<evidence type="ECO:0000256" key="2">
    <source>
        <dbReference type="ARBA" id="ARBA00022525"/>
    </source>
</evidence>
<dbReference type="GO" id="GO:0004252">
    <property type="term" value="F:serine-type endopeptidase activity"/>
    <property type="evidence" value="ECO:0007669"/>
    <property type="project" value="UniProtKB-UniRule"/>
</dbReference>
<dbReference type="Pfam" id="PF00082">
    <property type="entry name" value="Peptidase_S8"/>
    <property type="match status" value="1"/>
</dbReference>
<keyword evidence="3 8" id="KW-0645">Protease</keyword>
<evidence type="ECO:0000256" key="12">
    <source>
        <dbReference type="SAM" id="SignalP"/>
    </source>
</evidence>
<accession>E0RYA4</accession>
<feature type="compositionally biased region" description="Acidic residues" evidence="11">
    <location>
        <begin position="1374"/>
        <end position="1388"/>
    </location>
</feature>
<dbReference type="SMART" id="SM00635">
    <property type="entry name" value="BID_2"/>
    <property type="match status" value="1"/>
</dbReference>
<organism evidence="14 15">
    <name type="scientific">Butyrivibrio proteoclasticus (strain ATCC 51982 / DSM 14932 / B316)</name>
    <name type="common">Clostridium proteoclasticum</name>
    <dbReference type="NCBI Taxonomy" id="515622"/>
    <lineage>
        <taxon>Bacteria</taxon>
        <taxon>Bacillati</taxon>
        <taxon>Bacillota</taxon>
        <taxon>Clostridia</taxon>
        <taxon>Lachnospirales</taxon>
        <taxon>Lachnospiraceae</taxon>
        <taxon>Butyrivibrio</taxon>
    </lineage>
</organism>
<dbReference type="PROSITE" id="PS00138">
    <property type="entry name" value="SUBTILASE_SER"/>
    <property type="match status" value="1"/>
</dbReference>
<evidence type="ECO:0000256" key="11">
    <source>
        <dbReference type="SAM" id="MobiDB-lite"/>
    </source>
</evidence>
<dbReference type="Gene3D" id="2.60.40.1710">
    <property type="entry name" value="Subtilisin-like superfamily"/>
    <property type="match status" value="1"/>
</dbReference>
<comment type="similarity">
    <text evidence="1 8 9">Belongs to the peptidase S8 family.</text>
</comment>
<feature type="compositionally biased region" description="Low complexity" evidence="11">
    <location>
        <begin position="62"/>
        <end position="74"/>
    </location>
</feature>
<evidence type="ECO:0000256" key="10">
    <source>
        <dbReference type="SAM" id="Coils"/>
    </source>
</evidence>
<dbReference type="InterPro" id="IPR018247">
    <property type="entry name" value="EF_Hand_1_Ca_BS"/>
</dbReference>
<evidence type="ECO:0000256" key="4">
    <source>
        <dbReference type="ARBA" id="ARBA00022729"/>
    </source>
</evidence>
<evidence type="ECO:0000259" key="13">
    <source>
        <dbReference type="SMART" id="SM00635"/>
    </source>
</evidence>
<keyword evidence="6 8" id="KW-0720">Serine protease</keyword>
<dbReference type="InterPro" id="IPR008964">
    <property type="entry name" value="Invasin/intimin_cell_adhesion"/>
</dbReference>
<dbReference type="InterPro" id="IPR000209">
    <property type="entry name" value="Peptidase_S8/S53_dom"/>
</dbReference>
<dbReference type="PROSITE" id="PS00136">
    <property type="entry name" value="SUBTILASE_ASP"/>
    <property type="match status" value="1"/>
</dbReference>
<dbReference type="InterPro" id="IPR015500">
    <property type="entry name" value="Peptidase_S8_subtilisin-rel"/>
</dbReference>
<dbReference type="PRINTS" id="PR00723">
    <property type="entry name" value="SUBTILISIN"/>
</dbReference>
<dbReference type="GO" id="GO:0006508">
    <property type="term" value="P:proteolysis"/>
    <property type="evidence" value="ECO:0007669"/>
    <property type="project" value="UniProtKB-KW"/>
</dbReference>
<feature type="active site" description="Charge relay system" evidence="7 8">
    <location>
        <position position="350"/>
    </location>
</feature>
<dbReference type="PANTHER" id="PTHR43399">
    <property type="entry name" value="SUBTILISIN-RELATED"/>
    <property type="match status" value="1"/>
</dbReference>
<dbReference type="SUPFAM" id="SSF49373">
    <property type="entry name" value="Invasin/intimin cell-adhesion fragments"/>
    <property type="match status" value="1"/>
</dbReference>
<evidence type="ECO:0000256" key="6">
    <source>
        <dbReference type="ARBA" id="ARBA00022825"/>
    </source>
</evidence>
<evidence type="ECO:0000313" key="14">
    <source>
        <dbReference type="EMBL" id="ADL35362.1"/>
    </source>
</evidence>
<gene>
    <name evidence="14" type="ordered locus">bpr_I2629</name>
</gene>
<dbReference type="InterPro" id="IPR023827">
    <property type="entry name" value="Peptidase_S8_Asp-AS"/>
</dbReference>
<evidence type="ECO:0000256" key="8">
    <source>
        <dbReference type="PROSITE-ProRule" id="PRU01240"/>
    </source>
</evidence>
<evidence type="ECO:0000256" key="1">
    <source>
        <dbReference type="ARBA" id="ARBA00011073"/>
    </source>
</evidence>
<evidence type="ECO:0000313" key="15">
    <source>
        <dbReference type="Proteomes" id="UP000001299"/>
    </source>
</evidence>
<dbReference type="SUPFAM" id="SSF52025">
    <property type="entry name" value="PA domain"/>
    <property type="match status" value="1"/>
</dbReference>
<feature type="compositionally biased region" description="Acidic residues" evidence="11">
    <location>
        <begin position="1354"/>
        <end position="1365"/>
    </location>
</feature>
<name>E0RYA4_BUTPB</name>
<protein>
    <submittedName>
        <fullName evidence="14">Serine protease subtilisin family</fullName>
    </submittedName>
</protein>
<dbReference type="Gene3D" id="3.40.50.200">
    <property type="entry name" value="Peptidase S8/S53 domain"/>
    <property type="match status" value="1"/>
</dbReference>
<feature type="domain" description="BIG2" evidence="13">
    <location>
        <begin position="1257"/>
        <end position="1342"/>
    </location>
</feature>
<dbReference type="Gene3D" id="2.60.40.1080">
    <property type="match status" value="1"/>
</dbReference>
<sequence length="1431" mass="153311">MKRKVGPARVLAVILSATFAFTNVITAAATSGDDAASLSTSEEEVVFETDDQSSSEEETVVADESAQEASSAAEADSEKASSEENEDAPLFEKVDPKEEGLEDPSTALNGEVTELPEEKKDPDEQTRVIIVMEGDAVLDKGFDTENLADNSEAMSLSENIIAEQEETIEKISEEALDGEELDVNYNLSILTNAVSADVAYKDIENIVNVDGVAAVYVAQKYDPQETAEPMTITSGDMVGSYTTWAAGYTGAGTRIAIIDTGIDADHPSFDAGAFDAHLNETAEAAGKSVADYSLLTAEEIAAVLPNLNVAQKNQGVTAEQLYLNEKIPFAFNYVDKDLDVTHDNDNQGDHGTHVSGISTANYYVPNSSSESGYARQDVGVVGIAPDAQLITMKVFGKGGGAYSDDYMAAIEDALLLKADVVNLSLGSSAAGYSSDSEEYVNGIFKKLEGTSTVVSISAGNSGRWTDDSTYGVNLSKDVNQDTVGSPGSYTNALTVASAVNNGMVGNYFATADGKKIFYTDGNDTLAPKFATLDTTGNGTDYPFVLIAGTGVPTDYEGLDVTDKIVFVQRGAITFGEKQMNAEAAGAKAVIIYNNQPGTISMTLQGSTAVIPAVSITLADAQIIAADSEQIADNAFAGTITVSSKIGVKTDTSDGYTMSDFSSYGVPSSLDLKPEITAPGGNIYSTRDGGTYGLMSGTSMAAPSISGQSALVEQYIRENGLADKTGLSVRTLAQTLLMSTAIPLHEDNDPSAPEFSPRSQGAGLANVYNAVSTPSYVLVGDKAGNDGKVKVVLGEDPEKSGNYSFAFDVYNMTDVPQYYVLDSTVMTEQLYEQSGITYFAGSSHVLNPSVSLSASDTALVYDINADGTVNKDDRKALLQVINDSAENQVIDQNQDYFDLNDDGVLNTKDVYLFGKVLNGKSDVANLGLEVVRVTDQTTVNVNINLSDADREYLAGFENGIYVDGFVYVKGNVDLSVPFLAFYGSWMDSSMFEDFDFEESVHNPAYSAQTYTGISKTNFLSVYPLGDYSSENEMYFIPNLVTDDAQYVPDRNAISSQNGTALGSMYYSLIRNASRVIMSITDRNTGEVYYEDTQLENYAAFIYQGQWENYIQYLDLMWKGTDKDGNALEDGVEVDVTLEAVPSYYDNVEDPTTLKGKGLYLTTPIAIDNTEPEIVGAAQNEDGKYNISVYDNRYVSSVLILNRNGDIVSRYAVNQLEKGVDSVVTIDAPEDVFYVEVFDYALNTSVYRFNNTGHADTKFVTEITLDKTEVSVRERSRTQVVATVGPKWLEEGYDGVEWTSSDESVATVNANGVITGVKEGTAVVTATTVATDKDGNHLSAEVKVTVTKRGGWNGTEDPDDESVEDASTDNSSVDETAVDEADEDSSEEIFYDINDEKKDNSADEASVEASAESSDSSADAASEETTEGGENDD</sequence>
<keyword evidence="2" id="KW-0964">Secreted</keyword>
<keyword evidence="5 8" id="KW-0378">Hydrolase</keyword>
<dbReference type="InterPro" id="IPR036852">
    <property type="entry name" value="Peptidase_S8/S53_dom_sf"/>
</dbReference>
<dbReference type="InterPro" id="IPR051048">
    <property type="entry name" value="Peptidase_S8/S53_subtilisin"/>
</dbReference>
<dbReference type="PANTHER" id="PTHR43399:SF4">
    <property type="entry name" value="CELL WALL-ASSOCIATED PROTEASE"/>
    <property type="match status" value="1"/>
</dbReference>
<feature type="coiled-coil region" evidence="10">
    <location>
        <begin position="154"/>
        <end position="181"/>
    </location>
</feature>
<keyword evidence="10" id="KW-0175">Coiled coil</keyword>
<keyword evidence="15" id="KW-1185">Reference proteome</keyword>
<dbReference type="EMBL" id="CP001810">
    <property type="protein sequence ID" value="ADL35362.1"/>
    <property type="molecule type" value="Genomic_DNA"/>
</dbReference>
<feature type="chain" id="PRO_5038651564" evidence="12">
    <location>
        <begin position="23"/>
        <end position="1431"/>
    </location>
</feature>
<dbReference type="InterPro" id="IPR023828">
    <property type="entry name" value="Peptidase_S8_Ser-AS"/>
</dbReference>
<dbReference type="Gene3D" id="3.50.30.30">
    <property type="match status" value="1"/>
</dbReference>
<dbReference type="Proteomes" id="UP000001299">
    <property type="component" value="Chromosome 1"/>
</dbReference>
<dbReference type="Pfam" id="PF02225">
    <property type="entry name" value="PA"/>
    <property type="match status" value="1"/>
</dbReference>
<dbReference type="Pfam" id="PF02368">
    <property type="entry name" value="Big_2"/>
    <property type="match status" value="1"/>
</dbReference>
<dbReference type="STRING" id="515622.bpr_I2629"/>
<feature type="active site" description="Charge relay system" evidence="7 8">
    <location>
        <position position="698"/>
    </location>
</feature>
<dbReference type="PROSITE" id="PS00018">
    <property type="entry name" value="EF_HAND_1"/>
    <property type="match status" value="1"/>
</dbReference>
<evidence type="ECO:0000256" key="9">
    <source>
        <dbReference type="RuleBase" id="RU003355"/>
    </source>
</evidence>
<proteinExistence type="inferred from homology"/>
<dbReference type="eggNOG" id="COG1404">
    <property type="taxonomic scope" value="Bacteria"/>
</dbReference>
<evidence type="ECO:0000256" key="5">
    <source>
        <dbReference type="ARBA" id="ARBA00022801"/>
    </source>
</evidence>
<dbReference type="HOGENOM" id="CLU_252412_0_0_9"/>
<evidence type="ECO:0000256" key="7">
    <source>
        <dbReference type="PIRSR" id="PIRSR615500-1"/>
    </source>
</evidence>
<feature type="region of interest" description="Disordered" evidence="11">
    <location>
        <begin position="31"/>
        <end position="124"/>
    </location>
</feature>
<dbReference type="InterPro" id="IPR003137">
    <property type="entry name" value="PA_domain"/>
</dbReference>
<feature type="compositionally biased region" description="Basic and acidic residues" evidence="11">
    <location>
        <begin position="90"/>
        <end position="99"/>
    </location>
</feature>
<dbReference type="RefSeq" id="WP_013282015.1">
    <property type="nucleotide sequence ID" value="NC_014387.1"/>
</dbReference>
<reference evidence="14 15" key="1">
    <citation type="journal article" date="2010" name="PLoS ONE">
        <title>The glycobiome of the rumen bacterium Butyrivibrio proteoclasticus B316(T) highlights adaptation to a polysaccharide-rich environment.</title>
        <authorList>
            <person name="Kelly W.J."/>
            <person name="Leahy S.C."/>
            <person name="Altermann E."/>
            <person name="Yeoman C.J."/>
            <person name="Dunne J.C."/>
            <person name="Kong Z."/>
            <person name="Pacheco D.M."/>
            <person name="Li D."/>
            <person name="Noel S.J."/>
            <person name="Moon C.D."/>
            <person name="Cookson A.L."/>
            <person name="Attwood G.T."/>
        </authorList>
    </citation>
    <scope>NUCLEOTIDE SEQUENCE [LARGE SCALE GENOMIC DNA]</scope>
    <source>
        <strain evidence="15">ATCC 51982 / DSM 14932 / B316</strain>
    </source>
</reference>
<evidence type="ECO:0000256" key="3">
    <source>
        <dbReference type="ARBA" id="ARBA00022670"/>
    </source>
</evidence>
<dbReference type="InterPro" id="IPR003343">
    <property type="entry name" value="Big_2"/>
</dbReference>
<feature type="compositionally biased region" description="Low complexity" evidence="11">
    <location>
        <begin position="31"/>
        <end position="40"/>
    </location>
</feature>
<dbReference type="SUPFAM" id="SSF52743">
    <property type="entry name" value="Subtilisin-like"/>
    <property type="match status" value="1"/>
</dbReference>
<feature type="active site" description="Charge relay system" evidence="7 8">
    <location>
        <position position="259"/>
    </location>
</feature>
<dbReference type="InterPro" id="IPR046450">
    <property type="entry name" value="PA_dom_sf"/>
</dbReference>
<feature type="region of interest" description="Disordered" evidence="11">
    <location>
        <begin position="1347"/>
        <end position="1431"/>
    </location>
</feature>